<dbReference type="InterPro" id="IPR002502">
    <property type="entry name" value="Amidase_domain"/>
</dbReference>
<dbReference type="Proteomes" id="UP001208570">
    <property type="component" value="Unassembled WGS sequence"/>
</dbReference>
<evidence type="ECO:0000259" key="2">
    <source>
        <dbReference type="SMART" id="SM00701"/>
    </source>
</evidence>
<evidence type="ECO:0000256" key="1">
    <source>
        <dbReference type="ARBA" id="ARBA00007553"/>
    </source>
</evidence>
<protein>
    <recommendedName>
        <fullName evidence="2">Peptidoglycan recognition protein family domain-containing protein</fullName>
    </recommendedName>
</protein>
<dbReference type="Pfam" id="PF01510">
    <property type="entry name" value="Amidase_2"/>
    <property type="match status" value="1"/>
</dbReference>
<comment type="caution">
    <text evidence="3">The sequence shown here is derived from an EMBL/GenBank/DDBJ whole genome shotgun (WGS) entry which is preliminary data.</text>
</comment>
<evidence type="ECO:0000313" key="3">
    <source>
        <dbReference type="EMBL" id="KAK2143512.1"/>
    </source>
</evidence>
<dbReference type="EMBL" id="JAODUP010000835">
    <property type="protein sequence ID" value="KAK2143512.1"/>
    <property type="molecule type" value="Genomic_DNA"/>
</dbReference>
<dbReference type="Gene3D" id="3.40.80.10">
    <property type="entry name" value="Peptidoglycan recognition protein-like"/>
    <property type="match status" value="1"/>
</dbReference>
<keyword evidence="4" id="KW-1185">Reference proteome</keyword>
<gene>
    <name evidence="3" type="ORF">LSH36_835g00042</name>
</gene>
<dbReference type="GO" id="GO:0008270">
    <property type="term" value="F:zinc ion binding"/>
    <property type="evidence" value="ECO:0007669"/>
    <property type="project" value="InterPro"/>
</dbReference>
<dbReference type="AlphaFoldDB" id="A0AAD9MRX0"/>
<organism evidence="3 4">
    <name type="scientific">Paralvinella palmiformis</name>
    <dbReference type="NCBI Taxonomy" id="53620"/>
    <lineage>
        <taxon>Eukaryota</taxon>
        <taxon>Metazoa</taxon>
        <taxon>Spiralia</taxon>
        <taxon>Lophotrochozoa</taxon>
        <taxon>Annelida</taxon>
        <taxon>Polychaeta</taxon>
        <taxon>Sedentaria</taxon>
        <taxon>Canalipalpata</taxon>
        <taxon>Terebellida</taxon>
        <taxon>Terebelliformia</taxon>
        <taxon>Alvinellidae</taxon>
        <taxon>Paralvinella</taxon>
    </lineage>
</organism>
<dbReference type="InterPro" id="IPR036505">
    <property type="entry name" value="Amidase/PGRP_sf"/>
</dbReference>
<reference evidence="3" key="1">
    <citation type="journal article" date="2023" name="Mol. Biol. Evol.">
        <title>Third-Generation Sequencing Reveals the Adaptive Role of the Epigenome in Three Deep-Sea Polychaetes.</title>
        <authorList>
            <person name="Perez M."/>
            <person name="Aroh O."/>
            <person name="Sun Y."/>
            <person name="Lan Y."/>
            <person name="Juniper S.K."/>
            <person name="Young C.R."/>
            <person name="Angers B."/>
            <person name="Qian P.Y."/>
        </authorList>
    </citation>
    <scope>NUCLEOTIDE SEQUENCE</scope>
    <source>
        <strain evidence="3">P08H-3</strain>
    </source>
</reference>
<dbReference type="PANTHER" id="PTHR11022:SF12">
    <property type="entry name" value="PEPTIDOGLYCAN RECOGNITION PROTEIN 3"/>
    <property type="match status" value="1"/>
</dbReference>
<dbReference type="SUPFAM" id="SSF55846">
    <property type="entry name" value="N-acetylmuramoyl-L-alanine amidase-like"/>
    <property type="match status" value="1"/>
</dbReference>
<dbReference type="GO" id="GO:0008745">
    <property type="term" value="F:N-acetylmuramoyl-L-alanine amidase activity"/>
    <property type="evidence" value="ECO:0007669"/>
    <property type="project" value="InterPro"/>
</dbReference>
<dbReference type="GO" id="GO:0009253">
    <property type="term" value="P:peptidoglycan catabolic process"/>
    <property type="evidence" value="ECO:0007669"/>
    <property type="project" value="InterPro"/>
</dbReference>
<name>A0AAD9MRX0_9ANNE</name>
<dbReference type="PANTHER" id="PTHR11022">
    <property type="entry name" value="PEPTIDOGLYCAN RECOGNITION PROTEIN"/>
    <property type="match status" value="1"/>
</dbReference>
<proteinExistence type="inferred from homology"/>
<sequence>MSGSRSYVDVSLRKSASATQQVPRSEGVDKAMIKREEWKAIQPREEQVNGIADKVVVHHTGADTCRVIGPSGANCQRCLQEESCVKELLLALQNDDLKKCKDDIGYNFLIGQDGVIYEGRGWDFVGQHTQGIAMIGDFSKSEPNEPIQTGLKNLMMCGEQLGPYLMIIASLQNLDCPARRLLIWFGAVKDCVSSKS</sequence>
<evidence type="ECO:0000313" key="4">
    <source>
        <dbReference type="Proteomes" id="UP001208570"/>
    </source>
</evidence>
<dbReference type="CDD" id="cd06583">
    <property type="entry name" value="PGRP"/>
    <property type="match status" value="1"/>
</dbReference>
<dbReference type="SMART" id="SM00701">
    <property type="entry name" value="PGRP"/>
    <property type="match status" value="1"/>
</dbReference>
<accession>A0AAD9MRX0</accession>
<feature type="domain" description="Peptidoglycan recognition protein family" evidence="2">
    <location>
        <begin position="30"/>
        <end position="174"/>
    </location>
</feature>
<dbReference type="InterPro" id="IPR015510">
    <property type="entry name" value="PGRP"/>
</dbReference>
<comment type="similarity">
    <text evidence="1">Belongs to the N-acetylmuramoyl-L-alanine amidase 2 family.</text>
</comment>
<dbReference type="InterPro" id="IPR006619">
    <property type="entry name" value="PGRP_domain_met/bac"/>
</dbReference>